<dbReference type="Proteomes" id="UP000028582">
    <property type="component" value="Unassembled WGS sequence"/>
</dbReference>
<dbReference type="EMBL" id="ANJA01002508">
    <property type="protein sequence ID" value="ETO69748.1"/>
    <property type="molecule type" value="Genomic_DNA"/>
</dbReference>
<comment type="caution">
    <text evidence="1">The sequence shown here is derived from an EMBL/GenBank/DDBJ whole genome shotgun (WGS) entry which is preliminary data.</text>
</comment>
<organism evidence="1 2">
    <name type="scientific">Phytophthora nicotianae P1976</name>
    <dbReference type="NCBI Taxonomy" id="1317066"/>
    <lineage>
        <taxon>Eukaryota</taxon>
        <taxon>Sar</taxon>
        <taxon>Stramenopiles</taxon>
        <taxon>Oomycota</taxon>
        <taxon>Peronosporomycetes</taxon>
        <taxon>Peronosporales</taxon>
        <taxon>Peronosporaceae</taxon>
        <taxon>Phytophthora</taxon>
    </lineage>
</organism>
<evidence type="ECO:0000313" key="2">
    <source>
        <dbReference type="Proteomes" id="UP000028582"/>
    </source>
</evidence>
<evidence type="ECO:0000313" key="1">
    <source>
        <dbReference type="EMBL" id="ETO69748.1"/>
    </source>
</evidence>
<feature type="non-terminal residue" evidence="1">
    <location>
        <position position="1"/>
    </location>
</feature>
<gene>
    <name evidence="1" type="ORF">F444_13720</name>
</gene>
<name>A0A080ZSY7_PHYNI</name>
<dbReference type="AlphaFoldDB" id="A0A080ZSY7"/>
<protein>
    <recommendedName>
        <fullName evidence="3">RxLR effector protein</fullName>
    </recommendedName>
</protein>
<proteinExistence type="predicted"/>
<dbReference type="OrthoDB" id="116496at2759"/>
<evidence type="ECO:0008006" key="3">
    <source>
        <dbReference type="Google" id="ProtNLM"/>
    </source>
</evidence>
<accession>A0A080ZSY7</accession>
<reference evidence="1 2" key="1">
    <citation type="submission" date="2013-11" db="EMBL/GenBank/DDBJ databases">
        <title>The Genome Sequence of Phytophthora parasitica P1976.</title>
        <authorList>
            <consortium name="The Broad Institute Genomics Platform"/>
            <person name="Russ C."/>
            <person name="Tyler B."/>
            <person name="Panabieres F."/>
            <person name="Shan W."/>
            <person name="Tripathy S."/>
            <person name="Grunwald N."/>
            <person name="Machado M."/>
            <person name="Johnson C.S."/>
            <person name="Walker B."/>
            <person name="Young S."/>
            <person name="Zeng Q."/>
            <person name="Gargeya S."/>
            <person name="Fitzgerald M."/>
            <person name="Haas B."/>
            <person name="Abouelleil A."/>
            <person name="Allen A.W."/>
            <person name="Alvarado L."/>
            <person name="Arachchi H.M."/>
            <person name="Berlin A.M."/>
            <person name="Chapman S.B."/>
            <person name="Gainer-Dewar J."/>
            <person name="Goldberg J."/>
            <person name="Griggs A."/>
            <person name="Gujja S."/>
            <person name="Hansen M."/>
            <person name="Howarth C."/>
            <person name="Imamovic A."/>
            <person name="Ireland A."/>
            <person name="Larimer J."/>
            <person name="McCowan C."/>
            <person name="Murphy C."/>
            <person name="Pearson M."/>
            <person name="Poon T.W."/>
            <person name="Priest M."/>
            <person name="Roberts A."/>
            <person name="Saif S."/>
            <person name="Shea T."/>
            <person name="Sisk P."/>
            <person name="Sykes S."/>
            <person name="Wortman J."/>
            <person name="Nusbaum C."/>
            <person name="Birren B."/>
        </authorList>
    </citation>
    <scope>NUCLEOTIDE SEQUENCE [LARGE SCALE GENOMIC DNA]</scope>
    <source>
        <strain evidence="1 2">P1976</strain>
    </source>
</reference>
<sequence>VDGQMLKKAAKLLNAANGDEAAIKKANGLAALAKAIAKASDDEVAAVMTLVREAKGDEAHTMRFILGFAQKEGNMATEESTAIVSKKIAETVTKTPSSWGLLKEFALGATAGGFAVGGAYKLLTDKNS</sequence>